<sequence>MFGGTLKNIKIKMGRFGPNVISVTRTLMVRAVAEQHTSRIITIAAKKREMEKKPERAVSMNRSCHDLSSVVYEANARVHGQCMEHRCGETISRLQEQIDTLQTQLAVAQAEVVYQRALRQAASFSNHQVLNPTSTTKSASPSSSIDDDDDCLWSYY</sequence>
<evidence type="ECO:0000313" key="1">
    <source>
        <dbReference type="EMBL" id="KAH7572856.1"/>
    </source>
</evidence>
<dbReference type="Proteomes" id="UP000827721">
    <property type="component" value="Unassembled WGS sequence"/>
</dbReference>
<comment type="caution">
    <text evidence="1">The sequence shown here is derived from an EMBL/GenBank/DDBJ whole genome shotgun (WGS) entry which is preliminary data.</text>
</comment>
<proteinExistence type="predicted"/>
<keyword evidence="2" id="KW-1185">Reference proteome</keyword>
<dbReference type="EMBL" id="JAFEMO010000003">
    <property type="protein sequence ID" value="KAH7572856.1"/>
    <property type="molecule type" value="Genomic_DNA"/>
</dbReference>
<reference evidence="1 2" key="1">
    <citation type="submission" date="2021-02" db="EMBL/GenBank/DDBJ databases">
        <title>Plant Genome Project.</title>
        <authorList>
            <person name="Zhang R.-G."/>
        </authorList>
    </citation>
    <scope>NUCLEOTIDE SEQUENCE [LARGE SCALE GENOMIC DNA]</scope>
    <source>
        <tissue evidence="1">Leaves</tissue>
    </source>
</reference>
<gene>
    <name evidence="1" type="ORF">JRO89_XS03G0025000</name>
</gene>
<evidence type="ECO:0000313" key="2">
    <source>
        <dbReference type="Proteomes" id="UP000827721"/>
    </source>
</evidence>
<accession>A0ABQ8I886</accession>
<evidence type="ECO:0008006" key="3">
    <source>
        <dbReference type="Google" id="ProtNLM"/>
    </source>
</evidence>
<protein>
    <recommendedName>
        <fullName evidence="3">LOB domain-containing protein</fullName>
    </recommendedName>
</protein>
<organism evidence="1 2">
    <name type="scientific">Xanthoceras sorbifolium</name>
    <dbReference type="NCBI Taxonomy" id="99658"/>
    <lineage>
        <taxon>Eukaryota</taxon>
        <taxon>Viridiplantae</taxon>
        <taxon>Streptophyta</taxon>
        <taxon>Embryophyta</taxon>
        <taxon>Tracheophyta</taxon>
        <taxon>Spermatophyta</taxon>
        <taxon>Magnoliopsida</taxon>
        <taxon>eudicotyledons</taxon>
        <taxon>Gunneridae</taxon>
        <taxon>Pentapetalae</taxon>
        <taxon>rosids</taxon>
        <taxon>malvids</taxon>
        <taxon>Sapindales</taxon>
        <taxon>Sapindaceae</taxon>
        <taxon>Xanthoceroideae</taxon>
        <taxon>Xanthoceras</taxon>
    </lineage>
</organism>
<name>A0ABQ8I886_9ROSI</name>